<dbReference type="PANTHER" id="PTHR20883">
    <property type="entry name" value="PHYTANOYL-COA DIOXYGENASE DOMAIN CONTAINING 1"/>
    <property type="match status" value="1"/>
</dbReference>
<dbReference type="Pfam" id="PF05721">
    <property type="entry name" value="PhyH"/>
    <property type="match status" value="1"/>
</dbReference>
<dbReference type="PANTHER" id="PTHR20883:SF48">
    <property type="entry name" value="ECTOINE DIOXYGENASE"/>
    <property type="match status" value="1"/>
</dbReference>
<organism evidence="1 2">
    <name type="scientific">Paenibacillus spongiae</name>
    <dbReference type="NCBI Taxonomy" id="2909671"/>
    <lineage>
        <taxon>Bacteria</taxon>
        <taxon>Bacillati</taxon>
        <taxon>Bacillota</taxon>
        <taxon>Bacilli</taxon>
        <taxon>Bacillales</taxon>
        <taxon>Paenibacillaceae</taxon>
        <taxon>Paenibacillus</taxon>
    </lineage>
</organism>
<dbReference type="Proteomes" id="UP001057877">
    <property type="component" value="Chromosome"/>
</dbReference>
<accession>A0ABY5S3X2</accession>
<dbReference type="InterPro" id="IPR008775">
    <property type="entry name" value="Phytyl_CoA_dOase-like"/>
</dbReference>
<sequence>MLISHEDVERYQRDGYLMVEGMFNEQEVARMIREVEQGERVATTAHGNADTSGRKARLAIWFDLNNDMWSDVSIAPRLVNGVRILLGEDAAFYHGKVMLKEAQSGGAWEWHQDYGYWYGGGFIYPNMISVFIALDEATKENGCLRVLRGSHKLGRLEHGRVGQQTGADANRIQQVESLFDLVDCEMKPGTALFFHSNLLHSSRANESPNHRRSFIVCYNATANPQLKSDQLVRMESCPVGTDNWLEKHP</sequence>
<dbReference type="EMBL" id="CP091430">
    <property type="protein sequence ID" value="UVI27423.1"/>
    <property type="molecule type" value="Genomic_DNA"/>
</dbReference>
<gene>
    <name evidence="1" type="ORF">L1F29_18300</name>
</gene>
<evidence type="ECO:0000313" key="1">
    <source>
        <dbReference type="EMBL" id="UVI27423.1"/>
    </source>
</evidence>
<reference evidence="1" key="1">
    <citation type="submission" date="2022-01" db="EMBL/GenBank/DDBJ databases">
        <title>Paenibacillus spongiae sp. nov., isolated from marine sponge.</title>
        <authorList>
            <person name="Li Z."/>
            <person name="Zhang M."/>
        </authorList>
    </citation>
    <scope>NUCLEOTIDE SEQUENCE</scope>
    <source>
        <strain evidence="1">PHS-Z3</strain>
    </source>
</reference>
<dbReference type="SUPFAM" id="SSF51197">
    <property type="entry name" value="Clavaminate synthase-like"/>
    <property type="match status" value="1"/>
</dbReference>
<keyword evidence="1" id="KW-0223">Dioxygenase</keyword>
<keyword evidence="2" id="KW-1185">Reference proteome</keyword>
<dbReference type="RefSeq" id="WP_258383511.1">
    <property type="nucleotide sequence ID" value="NZ_CP091430.1"/>
</dbReference>
<dbReference type="Gene3D" id="2.60.120.620">
    <property type="entry name" value="q2cbj1_9rhob like domain"/>
    <property type="match status" value="1"/>
</dbReference>
<keyword evidence="1" id="KW-0560">Oxidoreductase</keyword>
<protein>
    <submittedName>
        <fullName evidence="1">Phytanoyl-CoA dioxygenase family protein</fullName>
    </submittedName>
</protein>
<name>A0ABY5S3X2_9BACL</name>
<evidence type="ECO:0000313" key="2">
    <source>
        <dbReference type="Proteomes" id="UP001057877"/>
    </source>
</evidence>
<proteinExistence type="predicted"/>
<dbReference type="GO" id="GO:0051213">
    <property type="term" value="F:dioxygenase activity"/>
    <property type="evidence" value="ECO:0007669"/>
    <property type="project" value="UniProtKB-KW"/>
</dbReference>